<dbReference type="InterPro" id="IPR007420">
    <property type="entry name" value="DUF465"/>
</dbReference>
<dbReference type="OrthoDB" id="7392037at2"/>
<organism evidence="1 2">
    <name type="scientific">Croceibacterium atlanticum</name>
    <dbReference type="NCBI Taxonomy" id="1267766"/>
    <lineage>
        <taxon>Bacteria</taxon>
        <taxon>Pseudomonadati</taxon>
        <taxon>Pseudomonadota</taxon>
        <taxon>Alphaproteobacteria</taxon>
        <taxon>Sphingomonadales</taxon>
        <taxon>Erythrobacteraceae</taxon>
        <taxon>Croceibacterium</taxon>
    </lineage>
</organism>
<evidence type="ECO:0000313" key="1">
    <source>
        <dbReference type="EMBL" id="AKH42565.1"/>
    </source>
</evidence>
<dbReference type="Proteomes" id="UP000034392">
    <property type="component" value="Chromosome"/>
</dbReference>
<proteinExistence type="predicted"/>
<dbReference type="Gene3D" id="6.10.280.50">
    <property type="match status" value="1"/>
</dbReference>
<dbReference type="KEGG" id="aay:WYH_01526"/>
<accession>A0A0F7KUW9</accession>
<dbReference type="EMBL" id="CP011452">
    <property type="protein sequence ID" value="AKH42565.1"/>
    <property type="molecule type" value="Genomic_DNA"/>
</dbReference>
<dbReference type="PATRIC" id="fig|1267766.3.peg.1535"/>
<keyword evidence="2" id="KW-1185">Reference proteome</keyword>
<gene>
    <name evidence="1" type="ORF">WYH_01526</name>
</gene>
<evidence type="ECO:0000313" key="2">
    <source>
        <dbReference type="Proteomes" id="UP000034392"/>
    </source>
</evidence>
<reference evidence="1" key="1">
    <citation type="submission" date="2015-05" db="EMBL/GenBank/DDBJ databases">
        <title>The complete genome of Altererythrobacter atlanticus strain 26DY36.</title>
        <authorList>
            <person name="Wu Y.-H."/>
            <person name="Cheng H."/>
            <person name="Wu X.-W."/>
        </authorList>
    </citation>
    <scope>NUCLEOTIDE SEQUENCE [LARGE SCALE GENOMIC DNA]</scope>
    <source>
        <strain evidence="1">26DY36</strain>
    </source>
</reference>
<dbReference type="STRING" id="1267766.WYH_01526"/>
<dbReference type="AlphaFoldDB" id="A0A0F7KUW9"/>
<sequence>MESTHVAALQAKHHGLEQRLRDEMNRPAPDNVAIQAIKKQKLQIKQEIAAN</sequence>
<dbReference type="Pfam" id="PF04325">
    <property type="entry name" value="DUF465"/>
    <property type="match status" value="1"/>
</dbReference>
<name>A0A0F7KUW9_9SPHN</name>
<protein>
    <submittedName>
        <fullName evidence="1">Uncharacterized protein</fullName>
    </submittedName>
</protein>
<dbReference type="InterPro" id="IPR038444">
    <property type="entry name" value="DUF465_sf"/>
</dbReference>
<dbReference type="RefSeq" id="WP_082347896.1">
    <property type="nucleotide sequence ID" value="NZ_CP011452.2"/>
</dbReference>